<protein>
    <submittedName>
        <fullName evidence="3">Uncharacterized protein</fullName>
    </submittedName>
</protein>
<name>A0A9P8T0K6_9ASCO</name>
<dbReference type="Gene3D" id="3.40.1390.30">
    <property type="entry name" value="NIF3 (NGG1p interacting factor 3)-like"/>
    <property type="match status" value="2"/>
</dbReference>
<feature type="binding site" evidence="2">
    <location>
        <position position="73"/>
    </location>
    <ligand>
        <name>a divalent metal cation</name>
        <dbReference type="ChEBI" id="CHEBI:60240"/>
        <label>1</label>
    </ligand>
</feature>
<keyword evidence="2" id="KW-0479">Metal-binding</keyword>
<feature type="binding site" evidence="2">
    <location>
        <position position="237"/>
    </location>
    <ligand>
        <name>a divalent metal cation</name>
        <dbReference type="ChEBI" id="CHEBI:60240"/>
        <label>1</label>
    </ligand>
</feature>
<comment type="similarity">
    <text evidence="1">Belongs to the GTP cyclohydrolase I type 2/NIF3 family.</text>
</comment>
<dbReference type="NCBIfam" id="TIGR00486">
    <property type="entry name" value="YbgI_SA1388"/>
    <property type="match status" value="1"/>
</dbReference>
<comment type="caution">
    <text evidence="3">The sequence shown here is derived from an EMBL/GenBank/DDBJ whole genome shotgun (WGS) entry which is preliminary data.</text>
</comment>
<evidence type="ECO:0000313" key="4">
    <source>
        <dbReference type="Proteomes" id="UP000769157"/>
    </source>
</evidence>
<dbReference type="InterPro" id="IPR002678">
    <property type="entry name" value="DUF34/NIF3"/>
</dbReference>
<dbReference type="PANTHER" id="PTHR13799">
    <property type="entry name" value="NGG1 INTERACTING FACTOR 3"/>
    <property type="match status" value="1"/>
</dbReference>
<dbReference type="Proteomes" id="UP000769157">
    <property type="component" value="Unassembled WGS sequence"/>
</dbReference>
<dbReference type="RefSeq" id="XP_046058403.1">
    <property type="nucleotide sequence ID" value="XM_046207998.1"/>
</dbReference>
<dbReference type="PANTHER" id="PTHR13799:SF13">
    <property type="entry name" value="NIF3-LIKE PROTEIN 1"/>
    <property type="match status" value="1"/>
</dbReference>
<keyword evidence="4" id="KW-1185">Reference proteome</keyword>
<reference evidence="3" key="1">
    <citation type="journal article" date="2021" name="Open Biol.">
        <title>Shared evolutionary footprints suggest mitochondrial oxidative damage underlies multiple complex I losses in fungi.</title>
        <authorList>
            <person name="Schikora-Tamarit M.A."/>
            <person name="Marcet-Houben M."/>
            <person name="Nosek J."/>
            <person name="Gabaldon T."/>
        </authorList>
    </citation>
    <scope>NUCLEOTIDE SEQUENCE</scope>
    <source>
        <strain evidence="3">CBS6075</strain>
    </source>
</reference>
<dbReference type="GO" id="GO:0046872">
    <property type="term" value="F:metal ion binding"/>
    <property type="evidence" value="ECO:0007669"/>
    <property type="project" value="UniProtKB-KW"/>
</dbReference>
<proteinExistence type="inferred from homology"/>
<dbReference type="EMBL" id="JAEUBE010000487">
    <property type="protein sequence ID" value="KAH3661279.1"/>
    <property type="molecule type" value="Genomic_DNA"/>
</dbReference>
<evidence type="ECO:0000313" key="3">
    <source>
        <dbReference type="EMBL" id="KAH3661279.1"/>
    </source>
</evidence>
<dbReference type="GO" id="GO:0005739">
    <property type="term" value="C:mitochondrion"/>
    <property type="evidence" value="ECO:0007669"/>
    <property type="project" value="TreeGrafter"/>
</dbReference>
<evidence type="ECO:0000256" key="2">
    <source>
        <dbReference type="PIRSR" id="PIRSR602678-1"/>
    </source>
</evidence>
<accession>A0A9P8T0K6</accession>
<organism evidence="3 4">
    <name type="scientific">Ogataea philodendri</name>
    <dbReference type="NCBI Taxonomy" id="1378263"/>
    <lineage>
        <taxon>Eukaryota</taxon>
        <taxon>Fungi</taxon>
        <taxon>Dikarya</taxon>
        <taxon>Ascomycota</taxon>
        <taxon>Saccharomycotina</taxon>
        <taxon>Pichiomycetes</taxon>
        <taxon>Pichiales</taxon>
        <taxon>Pichiaceae</taxon>
        <taxon>Ogataea</taxon>
    </lineage>
</organism>
<dbReference type="AlphaFoldDB" id="A0A9P8T0K6"/>
<feature type="binding site" evidence="2">
    <location>
        <position position="233"/>
    </location>
    <ligand>
        <name>a divalent metal cation</name>
        <dbReference type="ChEBI" id="CHEBI:60240"/>
        <label>1</label>
    </ligand>
</feature>
<dbReference type="GeneID" id="70238650"/>
<gene>
    <name evidence="3" type="ORF">OGAPHI_006686</name>
</gene>
<feature type="binding site" evidence="2">
    <location>
        <position position="111"/>
    </location>
    <ligand>
        <name>a divalent metal cation</name>
        <dbReference type="ChEBI" id="CHEBI:60240"/>
        <label>1</label>
    </ligand>
</feature>
<dbReference type="FunFam" id="3.40.1390.30:FF:000001">
    <property type="entry name" value="GTP cyclohydrolase 1 type 2"/>
    <property type="match status" value="1"/>
</dbReference>
<evidence type="ECO:0000256" key="1">
    <source>
        <dbReference type="ARBA" id="ARBA00006964"/>
    </source>
</evidence>
<reference evidence="3" key="2">
    <citation type="submission" date="2021-01" db="EMBL/GenBank/DDBJ databases">
        <authorList>
            <person name="Schikora-Tamarit M.A."/>
        </authorList>
    </citation>
    <scope>NUCLEOTIDE SEQUENCE</scope>
    <source>
        <strain evidence="3">CBS6075</strain>
    </source>
</reference>
<dbReference type="SUPFAM" id="SSF102705">
    <property type="entry name" value="NIF3 (NGG1p interacting factor 3)-like"/>
    <property type="match status" value="1"/>
</dbReference>
<dbReference type="InterPro" id="IPR036069">
    <property type="entry name" value="DUF34/NIF3_sf"/>
</dbReference>
<sequence>MSCSTRFQRVVAGIQKLYPIAYADGAWDNTGLLVDASGVNKNDKFHILLTVDLTQSVVEEAVRARSSLVLAYHPFIFRGLKSITPKDPQQASLIKLIHHGVSVYCPHTAVDAAKGGVNDWLAEAVANVDTKTVIEKNPDVEDVGMGRLLTLSSPASLDELIPAIKSHLGINHLQVATNKSHSEKTISTVALCAGSGGSVFRGVKADLYLTGELSHHEALYFKETDSSVIVCNHSNTERGFLKVLKQQLLTQFQSTDPEIVIDISTTDKDPFQTF</sequence>
<dbReference type="OrthoDB" id="3345469at2759"/>
<dbReference type="Pfam" id="PF01784">
    <property type="entry name" value="DUF34_NIF3"/>
    <property type="match status" value="1"/>
</dbReference>